<dbReference type="Gene3D" id="1.10.1420.10">
    <property type="match status" value="2"/>
</dbReference>
<sequence length="852" mass="95903">MTQIQNHTPMMQQYLRIKAEHPEFLLFYRMGDFYELFFDDAHKAAELLDITLTARGSSNGASIPMAGVPYHAADNYLSRLIKLGESVAICEQIGDPATSKGPVERQVVRVLTPGTLTEEALLDSRNENLLLAICEEKGRYGLAYAEISSGRFIISELDNAELLKAELARLQPAEILLSETLLAGFEAFEKQLRKLPEWHFELKAAKTRLCEQFNTTDLKGFGCEGLDIAIRAAGCLVNYAQETHRTALPHLRQLSVEYSKDSIRLDPQSRKNLELERNLAGGIENSLISVLDRTATPMGARMLRRWLMRPIRDHKTLVDRQGVIQEFLEHNSFNDCHDLMKSLGDIERILSRMALRTARPRDFMHIRRLLETLPELHQLLKSKQSTHLRQLDRQLGTFSELLLLLQQAIIDEPPVLIRDGGVIKAGYNEELDRLRDLHKNASGFLDQLEQQERHRTGVNTLKVGYNKVHGYFIELSRAHDITLPDEYVRRQTLKNAERYITPELKRFEEQVLSANEKALALEKALYDELFDKVAPELMALSECSMSLAELDVLANLAERAETLDYVAPEFVNDAGIHIEAGRHPVVEVCQNQAFCANDLKLTAEQSTLIITGPNMGGKSTYMRQTALIVLMAHMGSYVPASKAIIGPVDQVFTRIGASDDLASGRSTFMVEMNEAATILNNATRHSLVLMDEIGRGTSTFDGLALAWSCAEKLIRDIGAYTLFATHYFEMTQLPELFEQARNVHLDAIEHGDKIVFLHQLKEGAASQSYGLQVAQLAGVPADVIKAAKTKLKQLEQTHYSVDTTNAQPQQDLFTQEAESSPLEKRLEQINPDELSPKQALDILYELSQLLRH</sequence>
<dbReference type="Gene3D" id="3.30.420.110">
    <property type="entry name" value="MutS, connector domain"/>
    <property type="match status" value="1"/>
</dbReference>
<evidence type="ECO:0000313" key="13">
    <source>
        <dbReference type="Proteomes" id="UP001501476"/>
    </source>
</evidence>
<dbReference type="InterPro" id="IPR007860">
    <property type="entry name" value="DNA_mmatch_repair_MutS_con_dom"/>
</dbReference>
<dbReference type="NCBIfam" id="NF003810">
    <property type="entry name" value="PRK05399.1"/>
    <property type="match status" value="1"/>
</dbReference>
<dbReference type="Pfam" id="PF00488">
    <property type="entry name" value="MutS_V"/>
    <property type="match status" value="1"/>
</dbReference>
<name>A0ABN0TDJ6_9GAMM</name>
<comment type="function">
    <text evidence="8 9">This protein is involved in the repair of mismatches in DNA. It is possible that it carries out the mismatch recognition step. This protein has a weak ATPase activity.</text>
</comment>
<protein>
    <recommendedName>
        <fullName evidence="2 9">DNA mismatch repair protein MutS</fullName>
    </recommendedName>
</protein>
<proteinExistence type="inferred from homology"/>
<feature type="domain" description="DNA mismatch repair proteins mutS family" evidence="11">
    <location>
        <begin position="686"/>
        <end position="702"/>
    </location>
</feature>
<dbReference type="NCBIfam" id="TIGR01070">
    <property type="entry name" value="mutS1"/>
    <property type="match status" value="1"/>
</dbReference>
<dbReference type="SUPFAM" id="SSF55271">
    <property type="entry name" value="DNA repair protein MutS, domain I"/>
    <property type="match status" value="1"/>
</dbReference>
<organism evidence="12 13">
    <name type="scientific">Methylophaga marina</name>
    <dbReference type="NCBI Taxonomy" id="45495"/>
    <lineage>
        <taxon>Bacteria</taxon>
        <taxon>Pseudomonadati</taxon>
        <taxon>Pseudomonadota</taxon>
        <taxon>Gammaproteobacteria</taxon>
        <taxon>Thiotrichales</taxon>
        <taxon>Piscirickettsiaceae</taxon>
        <taxon>Methylophaga</taxon>
    </lineage>
</organism>
<evidence type="ECO:0000259" key="11">
    <source>
        <dbReference type="PROSITE" id="PS00486"/>
    </source>
</evidence>
<keyword evidence="7 9" id="KW-0234">DNA repair</keyword>
<evidence type="ECO:0000256" key="9">
    <source>
        <dbReference type="HAMAP-Rule" id="MF_00096"/>
    </source>
</evidence>
<evidence type="ECO:0000256" key="1">
    <source>
        <dbReference type="ARBA" id="ARBA00006271"/>
    </source>
</evidence>
<dbReference type="InterPro" id="IPR000432">
    <property type="entry name" value="DNA_mismatch_repair_MutS_C"/>
</dbReference>
<dbReference type="PIRSF" id="PIRSF037677">
    <property type="entry name" value="DNA_mis_repair_Msh6"/>
    <property type="match status" value="1"/>
</dbReference>
<dbReference type="PROSITE" id="PS00486">
    <property type="entry name" value="DNA_MISMATCH_REPAIR_2"/>
    <property type="match status" value="1"/>
</dbReference>
<dbReference type="SUPFAM" id="SSF48334">
    <property type="entry name" value="DNA repair protein MutS, domain III"/>
    <property type="match status" value="1"/>
</dbReference>
<dbReference type="InterPro" id="IPR007695">
    <property type="entry name" value="DNA_mismatch_repair_MutS-lik_N"/>
</dbReference>
<dbReference type="SUPFAM" id="SSF52540">
    <property type="entry name" value="P-loop containing nucleoside triphosphate hydrolases"/>
    <property type="match status" value="1"/>
</dbReference>
<evidence type="ECO:0000256" key="2">
    <source>
        <dbReference type="ARBA" id="ARBA00021982"/>
    </source>
</evidence>
<dbReference type="InterPro" id="IPR007696">
    <property type="entry name" value="DNA_mismatch_repair_MutS_core"/>
</dbReference>
<accession>A0ABN0TDJ6</accession>
<keyword evidence="13" id="KW-1185">Reference proteome</keyword>
<dbReference type="InterPro" id="IPR036678">
    <property type="entry name" value="MutS_con_dom_sf"/>
</dbReference>
<dbReference type="InterPro" id="IPR027417">
    <property type="entry name" value="P-loop_NTPase"/>
</dbReference>
<keyword evidence="6 9" id="KW-0238">DNA-binding</keyword>
<dbReference type="HAMAP" id="MF_00096">
    <property type="entry name" value="MutS"/>
    <property type="match status" value="1"/>
</dbReference>
<dbReference type="InterPro" id="IPR045076">
    <property type="entry name" value="MutS"/>
</dbReference>
<evidence type="ECO:0000256" key="8">
    <source>
        <dbReference type="ARBA" id="ARBA00024647"/>
    </source>
</evidence>
<dbReference type="Pfam" id="PF05190">
    <property type="entry name" value="MutS_IV"/>
    <property type="match status" value="1"/>
</dbReference>
<gene>
    <name evidence="9 12" type="primary">mutS</name>
    <name evidence="12" type="ORF">GCM10008964_08350</name>
</gene>
<dbReference type="Pfam" id="PF05188">
    <property type="entry name" value="MutS_II"/>
    <property type="match status" value="1"/>
</dbReference>
<dbReference type="Proteomes" id="UP001501476">
    <property type="component" value="Unassembled WGS sequence"/>
</dbReference>
<evidence type="ECO:0000256" key="4">
    <source>
        <dbReference type="ARBA" id="ARBA00022763"/>
    </source>
</evidence>
<evidence type="ECO:0000256" key="5">
    <source>
        <dbReference type="ARBA" id="ARBA00022840"/>
    </source>
</evidence>
<dbReference type="EMBL" id="BAAADG010000003">
    <property type="protein sequence ID" value="GAA0219022.1"/>
    <property type="molecule type" value="Genomic_DNA"/>
</dbReference>
<dbReference type="SMART" id="SM00533">
    <property type="entry name" value="MUTSd"/>
    <property type="match status" value="1"/>
</dbReference>
<dbReference type="Gene3D" id="3.40.50.300">
    <property type="entry name" value="P-loop containing nucleotide triphosphate hydrolases"/>
    <property type="match status" value="1"/>
</dbReference>
<dbReference type="Pfam" id="PF01624">
    <property type="entry name" value="MutS_I"/>
    <property type="match status" value="1"/>
</dbReference>
<evidence type="ECO:0000313" key="12">
    <source>
        <dbReference type="EMBL" id="GAA0219022.1"/>
    </source>
</evidence>
<evidence type="ECO:0000256" key="3">
    <source>
        <dbReference type="ARBA" id="ARBA00022741"/>
    </source>
</evidence>
<dbReference type="InterPro" id="IPR005748">
    <property type="entry name" value="DNA_mismatch_repair_MutS"/>
</dbReference>
<dbReference type="PANTHER" id="PTHR11361:SF34">
    <property type="entry name" value="DNA MISMATCH REPAIR PROTEIN MSH1, MITOCHONDRIAL"/>
    <property type="match status" value="1"/>
</dbReference>
<dbReference type="Gene3D" id="3.40.1170.10">
    <property type="entry name" value="DNA repair protein MutS, domain I"/>
    <property type="match status" value="1"/>
</dbReference>
<keyword evidence="5 9" id="KW-0067">ATP-binding</keyword>
<dbReference type="InterPro" id="IPR036187">
    <property type="entry name" value="DNA_mismatch_repair_MutS_sf"/>
</dbReference>
<reference evidence="12 13" key="1">
    <citation type="journal article" date="2019" name="Int. J. Syst. Evol. Microbiol.">
        <title>The Global Catalogue of Microorganisms (GCM) 10K type strain sequencing project: providing services to taxonomists for standard genome sequencing and annotation.</title>
        <authorList>
            <consortium name="The Broad Institute Genomics Platform"/>
            <consortium name="The Broad Institute Genome Sequencing Center for Infectious Disease"/>
            <person name="Wu L."/>
            <person name="Ma J."/>
        </authorList>
    </citation>
    <scope>NUCLEOTIDE SEQUENCE [LARGE SCALE GENOMIC DNA]</scope>
    <source>
        <strain evidence="12 13">JCM 6886</strain>
    </source>
</reference>
<comment type="caution">
    <text evidence="12">The sequence shown here is derived from an EMBL/GenBank/DDBJ whole genome shotgun (WGS) entry which is preliminary data.</text>
</comment>
<dbReference type="CDD" id="cd03284">
    <property type="entry name" value="ABC_MutS1"/>
    <property type="match status" value="1"/>
</dbReference>
<dbReference type="InterPro" id="IPR017261">
    <property type="entry name" value="DNA_mismatch_repair_MutS/MSH"/>
</dbReference>
<evidence type="ECO:0000256" key="7">
    <source>
        <dbReference type="ARBA" id="ARBA00023204"/>
    </source>
</evidence>
<keyword evidence="4 9" id="KW-0227">DNA damage</keyword>
<dbReference type="PANTHER" id="PTHR11361">
    <property type="entry name" value="DNA MISMATCH REPAIR PROTEIN MUTS FAMILY MEMBER"/>
    <property type="match status" value="1"/>
</dbReference>
<evidence type="ECO:0000256" key="10">
    <source>
        <dbReference type="RuleBase" id="RU003756"/>
    </source>
</evidence>
<dbReference type="SMART" id="SM00534">
    <property type="entry name" value="MUTSac"/>
    <property type="match status" value="1"/>
</dbReference>
<dbReference type="InterPro" id="IPR016151">
    <property type="entry name" value="DNA_mismatch_repair_MutS_N"/>
</dbReference>
<dbReference type="RefSeq" id="WP_286304927.1">
    <property type="nucleotide sequence ID" value="NZ_AP027741.1"/>
</dbReference>
<dbReference type="SUPFAM" id="SSF53150">
    <property type="entry name" value="DNA repair protein MutS, domain II"/>
    <property type="match status" value="1"/>
</dbReference>
<comment type="similarity">
    <text evidence="1 9 10">Belongs to the DNA mismatch repair MutS family.</text>
</comment>
<dbReference type="Pfam" id="PF05192">
    <property type="entry name" value="MutS_III"/>
    <property type="match status" value="1"/>
</dbReference>
<dbReference type="InterPro" id="IPR007861">
    <property type="entry name" value="DNA_mismatch_repair_MutS_clamp"/>
</dbReference>
<keyword evidence="3 9" id="KW-0547">Nucleotide-binding</keyword>
<dbReference type="Gene3D" id="6.10.140.430">
    <property type="match status" value="1"/>
</dbReference>
<evidence type="ECO:0000256" key="6">
    <source>
        <dbReference type="ARBA" id="ARBA00023125"/>
    </source>
</evidence>
<feature type="binding site" evidence="9">
    <location>
        <begin position="612"/>
        <end position="619"/>
    </location>
    <ligand>
        <name>ATP</name>
        <dbReference type="ChEBI" id="CHEBI:30616"/>
    </ligand>
</feature>